<dbReference type="SUPFAM" id="SSF53659">
    <property type="entry name" value="Isocitrate/Isopropylmalate dehydrogenase-like"/>
    <property type="match status" value="1"/>
</dbReference>
<sequence>MSRIAVFEGDDASPEVVRSAVQIVDKAGADIEWIHATADDPALMRDAIDNSDATLFGSASARSVPAIEYLRWGKKTYANVRPITTMPNAATPLADSSGIDFAIVRENLEDLYVGIEGSLADLSGAGLTDRIGRPIGDHGAGTFAVKLVTTSGIEQVARSAFELARTRAHQRSRTGRVTIGTKHNVLPVTDGHFREVALDVATEYPDVEVVSYLADDLARRLIISPRELDVVLLPNLYGDILSDEAAALVGGLGVAPSGCYGTDYAYFEASHGTAPDIAGKNIINPTAQILAAAMMLDYLGQDDPARRVRSAVHSVYAEGSCLTVDVGGHASTTDFTDAVVAAL</sequence>
<dbReference type="GO" id="GO:0004449">
    <property type="term" value="F:isocitrate dehydrogenase (NAD+) activity"/>
    <property type="evidence" value="ECO:0007669"/>
    <property type="project" value="TreeGrafter"/>
</dbReference>
<evidence type="ECO:0000313" key="5">
    <source>
        <dbReference type="EMBL" id="MCZ4586262.1"/>
    </source>
</evidence>
<accession>A0AAX3Y9K1</accession>
<organism evidence="6 8">
    <name type="scientific">Rhodococcus opacus</name>
    <name type="common">Nocardia opaca</name>
    <dbReference type="NCBI Taxonomy" id="37919"/>
    <lineage>
        <taxon>Bacteria</taxon>
        <taxon>Bacillati</taxon>
        <taxon>Actinomycetota</taxon>
        <taxon>Actinomycetes</taxon>
        <taxon>Mycobacteriales</taxon>
        <taxon>Nocardiaceae</taxon>
        <taxon>Rhodococcus</taxon>
    </lineage>
</organism>
<evidence type="ECO:0000313" key="7">
    <source>
        <dbReference type="Proteomes" id="UP001066327"/>
    </source>
</evidence>
<dbReference type="Pfam" id="PF00180">
    <property type="entry name" value="Iso_dh"/>
    <property type="match status" value="1"/>
</dbReference>
<dbReference type="RefSeq" id="WP_005260631.1">
    <property type="nucleotide sequence ID" value="NZ_CAJUXZ010000001.1"/>
</dbReference>
<dbReference type="AlphaFoldDB" id="A0AAX3Y9K1"/>
<reference evidence="5" key="1">
    <citation type="submission" date="2022-12" db="EMBL/GenBank/DDBJ databases">
        <authorList>
            <person name="Krivoruchko A.V."/>
            <person name="Elkin A."/>
        </authorList>
    </citation>
    <scope>NUCLEOTIDE SEQUENCE</scope>
    <source>
        <strain evidence="5">IEGM 249</strain>
    </source>
</reference>
<dbReference type="GO" id="GO:0006102">
    <property type="term" value="P:isocitrate metabolic process"/>
    <property type="evidence" value="ECO:0007669"/>
    <property type="project" value="TreeGrafter"/>
</dbReference>
<dbReference type="EMBL" id="CP130953">
    <property type="protein sequence ID" value="WLF44724.1"/>
    <property type="molecule type" value="Genomic_DNA"/>
</dbReference>
<dbReference type="PROSITE" id="PS00470">
    <property type="entry name" value="IDH_IMDH"/>
    <property type="match status" value="1"/>
</dbReference>
<evidence type="ECO:0000256" key="1">
    <source>
        <dbReference type="ARBA" id="ARBA00007769"/>
    </source>
</evidence>
<dbReference type="PANTHER" id="PTHR11835:SF34">
    <property type="entry name" value="ISOCITRATE DEHYDROGENASE [NAD] SUBUNIT ALPHA, MITOCHONDRIAL"/>
    <property type="match status" value="1"/>
</dbReference>
<evidence type="ECO:0000313" key="8">
    <source>
        <dbReference type="Proteomes" id="UP001231166"/>
    </source>
</evidence>
<gene>
    <name evidence="5" type="ORF">O4328_21670</name>
    <name evidence="6" type="ORF">Q5707_22615</name>
</gene>
<dbReference type="GO" id="GO:0000287">
    <property type="term" value="F:magnesium ion binding"/>
    <property type="evidence" value="ECO:0007669"/>
    <property type="project" value="InterPro"/>
</dbReference>
<dbReference type="SMART" id="SM01329">
    <property type="entry name" value="Iso_dh"/>
    <property type="match status" value="1"/>
</dbReference>
<dbReference type="GO" id="GO:0006099">
    <property type="term" value="P:tricarboxylic acid cycle"/>
    <property type="evidence" value="ECO:0007669"/>
    <property type="project" value="TreeGrafter"/>
</dbReference>
<evidence type="ECO:0000313" key="6">
    <source>
        <dbReference type="EMBL" id="WLF44724.1"/>
    </source>
</evidence>
<evidence type="ECO:0000259" key="4">
    <source>
        <dbReference type="SMART" id="SM01329"/>
    </source>
</evidence>
<dbReference type="PANTHER" id="PTHR11835">
    <property type="entry name" value="DECARBOXYLATING DEHYDROGENASES-ISOCITRATE, ISOPROPYLMALATE, TARTRATE"/>
    <property type="match status" value="1"/>
</dbReference>
<evidence type="ECO:0000256" key="2">
    <source>
        <dbReference type="ARBA" id="ARBA00023002"/>
    </source>
</evidence>
<keyword evidence="3" id="KW-0464">Manganese</keyword>
<keyword evidence="7" id="KW-1185">Reference proteome</keyword>
<protein>
    <submittedName>
        <fullName evidence="6">Isocitrate/isopropylmalate family dehydrogenase</fullName>
    </submittedName>
</protein>
<evidence type="ECO:0000256" key="3">
    <source>
        <dbReference type="ARBA" id="ARBA00023211"/>
    </source>
</evidence>
<comment type="similarity">
    <text evidence="1">Belongs to the isocitrate and isopropylmalate dehydrogenases family.</text>
</comment>
<reference evidence="6" key="2">
    <citation type="submission" date="2023-07" db="EMBL/GenBank/DDBJ databases">
        <title>Genomic analysis of Rhodococcus opacus VOC-14 with glycol ethers degradation activity.</title>
        <authorList>
            <person name="Narkevich D.A."/>
            <person name="Hlushen A.M."/>
            <person name="Akhremchuk A.E."/>
            <person name="Sikolenko M.A."/>
            <person name="Valentovich L.N."/>
        </authorList>
    </citation>
    <scope>NUCLEOTIDE SEQUENCE</scope>
    <source>
        <strain evidence="6">VOC-14</strain>
    </source>
</reference>
<dbReference type="InterPro" id="IPR024084">
    <property type="entry name" value="IsoPropMal-DH-like_dom"/>
</dbReference>
<proteinExistence type="inferred from homology"/>
<dbReference type="Proteomes" id="UP001231166">
    <property type="component" value="Chromosome"/>
</dbReference>
<dbReference type="GO" id="GO:0051287">
    <property type="term" value="F:NAD binding"/>
    <property type="evidence" value="ECO:0007669"/>
    <property type="project" value="InterPro"/>
</dbReference>
<dbReference type="Proteomes" id="UP001066327">
    <property type="component" value="Unassembled WGS sequence"/>
</dbReference>
<feature type="domain" description="Isopropylmalate dehydrogenase-like" evidence="4">
    <location>
        <begin position="3"/>
        <end position="339"/>
    </location>
</feature>
<name>A0AAX3Y9K1_RHOOP</name>
<keyword evidence="2" id="KW-0560">Oxidoreductase</keyword>
<dbReference type="Gene3D" id="3.40.718.10">
    <property type="entry name" value="Isopropylmalate Dehydrogenase"/>
    <property type="match status" value="1"/>
</dbReference>
<dbReference type="EMBL" id="JAPWIS010000011">
    <property type="protein sequence ID" value="MCZ4586262.1"/>
    <property type="molecule type" value="Genomic_DNA"/>
</dbReference>
<dbReference type="InterPro" id="IPR019818">
    <property type="entry name" value="IsoCit/isopropylmalate_DH_CS"/>
</dbReference>